<evidence type="ECO:0000313" key="1">
    <source>
        <dbReference type="EMBL" id="KFD60378.1"/>
    </source>
</evidence>
<sequence length="183" mass="21206">MGADIESTLCEFLKTAQFSLQLDESVLPHNEALSLASVRFIKGEKLKQKLLFAREMIADTKGESIFYTVQGFSQEKGIPLTNIICDGRCSFNGRMPWGYYILTEGSVPDVLAVHCVIHRQHLVAKRLIRDENDEEFNRLLLHIEVRWLSRGLCLNRFYQHFQTVLQFFESQDVELGNNLKKRR</sequence>
<accession>A0A085MT32</accession>
<dbReference type="PANTHER" id="PTHR45913:SF22">
    <property type="entry name" value="SCAN BOX DOMAIN-CONTAINING PROTEIN"/>
    <property type="match status" value="1"/>
</dbReference>
<evidence type="ECO:0008006" key="2">
    <source>
        <dbReference type="Google" id="ProtNLM"/>
    </source>
</evidence>
<organism evidence="1">
    <name type="scientific">Trichuris suis</name>
    <name type="common">pig whipworm</name>
    <dbReference type="NCBI Taxonomy" id="68888"/>
    <lineage>
        <taxon>Eukaryota</taxon>
        <taxon>Metazoa</taxon>
        <taxon>Ecdysozoa</taxon>
        <taxon>Nematoda</taxon>
        <taxon>Enoplea</taxon>
        <taxon>Dorylaimia</taxon>
        <taxon>Trichinellida</taxon>
        <taxon>Trichuridae</taxon>
        <taxon>Trichuris</taxon>
    </lineage>
</organism>
<dbReference type="Proteomes" id="UP000030758">
    <property type="component" value="Unassembled WGS sequence"/>
</dbReference>
<name>A0A085MT32_9BILA</name>
<dbReference type="EMBL" id="KL367671">
    <property type="protein sequence ID" value="KFD60378.1"/>
    <property type="molecule type" value="Genomic_DNA"/>
</dbReference>
<proteinExistence type="predicted"/>
<reference evidence="1" key="1">
    <citation type="journal article" date="2014" name="Nat. Genet.">
        <title>Genome and transcriptome of the porcine whipworm Trichuris suis.</title>
        <authorList>
            <person name="Jex A.R."/>
            <person name="Nejsum P."/>
            <person name="Schwarz E.M."/>
            <person name="Hu L."/>
            <person name="Young N.D."/>
            <person name="Hall R.S."/>
            <person name="Korhonen P.K."/>
            <person name="Liao S."/>
            <person name="Thamsborg S."/>
            <person name="Xia J."/>
            <person name="Xu P."/>
            <person name="Wang S."/>
            <person name="Scheerlinck J.P."/>
            <person name="Hofmann A."/>
            <person name="Sternberg P.W."/>
            <person name="Wang J."/>
            <person name="Gasser R.B."/>
        </authorList>
    </citation>
    <scope>NUCLEOTIDE SEQUENCE [LARGE SCALE GENOMIC DNA]</scope>
    <source>
        <strain evidence="1">DCEP-RM93F</strain>
    </source>
</reference>
<gene>
    <name evidence="1" type="ORF">M514_27424</name>
</gene>
<protein>
    <recommendedName>
        <fullName evidence="2">DUF4371 domain-containing protein</fullName>
    </recommendedName>
</protein>
<dbReference type="PANTHER" id="PTHR45913">
    <property type="entry name" value="EPM2A-INTERACTING PROTEIN 1"/>
    <property type="match status" value="1"/>
</dbReference>
<dbReference type="AlphaFoldDB" id="A0A085MT32"/>